<dbReference type="eggNOG" id="COG1863">
    <property type="taxonomic scope" value="Bacteria"/>
</dbReference>
<dbReference type="GO" id="GO:0008324">
    <property type="term" value="F:monoatomic cation transmembrane transporter activity"/>
    <property type="evidence" value="ECO:0007669"/>
    <property type="project" value="InterPro"/>
</dbReference>
<comment type="similarity">
    <text evidence="2">Belongs to the CPA3 antiporters (TC 2.A.63) subunit E family.</text>
</comment>
<dbReference type="Proteomes" id="UP000001918">
    <property type="component" value="Chromosome"/>
</dbReference>
<feature type="transmembrane region" description="Helical" evidence="7">
    <location>
        <begin position="12"/>
        <end position="41"/>
    </location>
</feature>
<dbReference type="PANTHER" id="PTHR34584:SF1">
    <property type="entry name" value="NA(+)_H(+) ANTIPORTER SUBUNIT E1"/>
    <property type="match status" value="1"/>
</dbReference>
<keyword evidence="5 7" id="KW-1133">Transmembrane helix</keyword>
<name>D1A650_THECD</name>
<dbReference type="InterPro" id="IPR002758">
    <property type="entry name" value="Cation_antiport_E"/>
</dbReference>
<evidence type="ECO:0000256" key="7">
    <source>
        <dbReference type="SAM" id="Phobius"/>
    </source>
</evidence>
<keyword evidence="4 7" id="KW-0812">Transmembrane</keyword>
<evidence type="ECO:0000256" key="4">
    <source>
        <dbReference type="ARBA" id="ARBA00022692"/>
    </source>
</evidence>
<evidence type="ECO:0000256" key="2">
    <source>
        <dbReference type="ARBA" id="ARBA00006228"/>
    </source>
</evidence>
<dbReference type="STRING" id="471852.Tcur_4627"/>
<dbReference type="GO" id="GO:0005886">
    <property type="term" value="C:plasma membrane"/>
    <property type="evidence" value="ECO:0007669"/>
    <property type="project" value="UniProtKB-SubCell"/>
</dbReference>
<dbReference type="EMBL" id="CP001738">
    <property type="protein sequence ID" value="ACZ00149.1"/>
    <property type="molecule type" value="Genomic_DNA"/>
</dbReference>
<sequence length="174" mass="19174">MKISAPRLAMAVWLLVIWVALWSRVNLLVVLSGALVVALVYRVTRLPAPPQTHRVRPLELAITTGRFFADLVASSLVVARLALQGPQAVRAGILQIPYRVRSSVLLILLSNNITLRPGSVVMEIDGGKSLLYVHGIPIRDQTDAQRVRADVRDTERRLMRTFPLSGRPTGGEGR</sequence>
<evidence type="ECO:0000313" key="8">
    <source>
        <dbReference type="EMBL" id="ACZ00149.1"/>
    </source>
</evidence>
<organism evidence="8 9">
    <name type="scientific">Thermomonospora curvata (strain ATCC 19995 / DSM 43183 / JCM 3096 / KCTC 9072 / NBRC 15933 / NCIMB 10081 / Henssen B9)</name>
    <dbReference type="NCBI Taxonomy" id="471852"/>
    <lineage>
        <taxon>Bacteria</taxon>
        <taxon>Bacillati</taxon>
        <taxon>Actinomycetota</taxon>
        <taxon>Actinomycetes</taxon>
        <taxon>Streptosporangiales</taxon>
        <taxon>Thermomonosporaceae</taxon>
        <taxon>Thermomonospora</taxon>
    </lineage>
</organism>
<accession>D1A650</accession>
<dbReference type="RefSeq" id="WP_012854930.1">
    <property type="nucleotide sequence ID" value="NC_013510.1"/>
</dbReference>
<protein>
    <submittedName>
        <fullName evidence="8">Cation antiporter</fullName>
    </submittedName>
</protein>
<dbReference type="OrthoDB" id="3536063at2"/>
<comment type="subcellular location">
    <subcellularLocation>
        <location evidence="1">Cell membrane</location>
        <topology evidence="1">Multi-pass membrane protein</topology>
    </subcellularLocation>
</comment>
<dbReference type="AlphaFoldDB" id="D1A650"/>
<evidence type="ECO:0000256" key="3">
    <source>
        <dbReference type="ARBA" id="ARBA00022475"/>
    </source>
</evidence>
<keyword evidence="9" id="KW-1185">Reference proteome</keyword>
<proteinExistence type="inferred from homology"/>
<evidence type="ECO:0000256" key="5">
    <source>
        <dbReference type="ARBA" id="ARBA00022989"/>
    </source>
</evidence>
<evidence type="ECO:0000256" key="6">
    <source>
        <dbReference type="ARBA" id="ARBA00023136"/>
    </source>
</evidence>
<dbReference type="KEGG" id="tcu:Tcur_4627"/>
<keyword evidence="3" id="KW-1003">Cell membrane</keyword>
<dbReference type="Pfam" id="PF01899">
    <property type="entry name" value="MNHE"/>
    <property type="match status" value="1"/>
</dbReference>
<evidence type="ECO:0000313" key="9">
    <source>
        <dbReference type="Proteomes" id="UP000001918"/>
    </source>
</evidence>
<dbReference type="PANTHER" id="PTHR34584">
    <property type="entry name" value="NA(+)/H(+) ANTIPORTER SUBUNIT E1"/>
    <property type="match status" value="1"/>
</dbReference>
<gene>
    <name evidence="8" type="ordered locus">Tcur_4627</name>
</gene>
<evidence type="ECO:0000256" key="1">
    <source>
        <dbReference type="ARBA" id="ARBA00004651"/>
    </source>
</evidence>
<keyword evidence="6 7" id="KW-0472">Membrane</keyword>
<dbReference type="HOGENOM" id="CLU_086615_0_0_11"/>
<reference evidence="8 9" key="1">
    <citation type="journal article" date="2011" name="Stand. Genomic Sci.">
        <title>Complete genome sequence of Thermomonospora curvata type strain (B9).</title>
        <authorList>
            <person name="Chertkov O."/>
            <person name="Sikorski J."/>
            <person name="Nolan M."/>
            <person name="Lapidus A."/>
            <person name="Lucas S."/>
            <person name="Del Rio T.G."/>
            <person name="Tice H."/>
            <person name="Cheng J.F."/>
            <person name="Goodwin L."/>
            <person name="Pitluck S."/>
            <person name="Liolios K."/>
            <person name="Ivanova N."/>
            <person name="Mavromatis K."/>
            <person name="Mikhailova N."/>
            <person name="Ovchinnikova G."/>
            <person name="Pati A."/>
            <person name="Chen A."/>
            <person name="Palaniappan K."/>
            <person name="Djao O.D."/>
            <person name="Land M."/>
            <person name="Hauser L."/>
            <person name="Chang Y.J."/>
            <person name="Jeffries C.D."/>
            <person name="Brettin T."/>
            <person name="Han C."/>
            <person name="Detter J.C."/>
            <person name="Rohde M."/>
            <person name="Goker M."/>
            <person name="Woyke T."/>
            <person name="Bristow J."/>
            <person name="Eisen J.A."/>
            <person name="Markowitz V."/>
            <person name="Hugenholtz P."/>
            <person name="Klenk H.P."/>
            <person name="Kyrpides N.C."/>
        </authorList>
    </citation>
    <scope>NUCLEOTIDE SEQUENCE [LARGE SCALE GENOMIC DNA]</scope>
    <source>
        <strain evidence="9">ATCC 19995 / DSM 43183 / JCM 3096 / KCTC 9072 / NBRC 15933 / NCIMB 10081 / Henssen B9</strain>
    </source>
</reference>